<reference evidence="10" key="2">
    <citation type="submission" date="2018-11" db="EMBL/GenBank/DDBJ databases">
        <title>FDA dAtabase for Regulatory Grade micrObial Sequences (FDA-ARGOS): Supporting development and validation of Infectious Disease Dx tests.</title>
        <authorList>
            <person name="Plongla R."/>
            <person name="Gilligan P."/>
            <person name="Tallon L.J."/>
            <person name="Sadzewicz L."/>
            <person name="Zhao X."/>
            <person name="Vavikolanu K."/>
            <person name="Mehta A."/>
            <person name="Aluvathingal J."/>
            <person name="Nadendla S."/>
            <person name="Geyer C."/>
            <person name="Nandy P."/>
            <person name="Yan Y."/>
            <person name="Sichtig H."/>
        </authorList>
    </citation>
    <scope>NUCLEOTIDE SEQUENCE</scope>
    <source>
        <strain evidence="10">FDAARGOS_544</strain>
    </source>
</reference>
<evidence type="ECO:0000256" key="1">
    <source>
        <dbReference type="ARBA" id="ARBA00003041"/>
    </source>
</evidence>
<reference evidence="11" key="1">
    <citation type="submission" date="2018-11" db="EMBL/GenBank/DDBJ databases">
        <title>FDA dAtabase for Regulatory Grade micrObial Sequences (FDA-ARGOS): Supporting development and validation of Infectious Disease Dx tests.</title>
        <authorList>
            <person name="Goldberg B."/>
            <person name="Campos J."/>
            <person name="Tallon L."/>
            <person name="Sadzewicz L."/>
            <person name="Zhao X."/>
            <person name="Vavikolanu K."/>
            <person name="Mehta A."/>
            <person name="Aluvathingal J."/>
            <person name="Nadendla S."/>
            <person name="Geyer C."/>
            <person name="Nandy P."/>
            <person name="Yan Y."/>
            <person name="Sichtig H."/>
        </authorList>
    </citation>
    <scope>NUCLEOTIDE SEQUENCE [LARGE SCALE GENOMIC DNA]</scope>
    <source>
        <strain evidence="11">FDAARGOS_544</strain>
    </source>
</reference>
<dbReference type="GO" id="GO:0015031">
    <property type="term" value="P:protein transport"/>
    <property type="evidence" value="ECO:0007669"/>
    <property type="project" value="UniProtKB-KW"/>
</dbReference>
<gene>
    <name evidence="9" type="ORF">D5R55_19130</name>
    <name evidence="10" type="ORF">EGT41_17670</name>
</gene>
<evidence type="ECO:0000313" key="9">
    <source>
        <dbReference type="EMBL" id="AZQ53102.1"/>
    </source>
</evidence>
<keyword evidence="7" id="KW-1006">Bacterial flagellum protein export</keyword>
<dbReference type="InterPro" id="IPR018035">
    <property type="entry name" value="Flagellar_FliH/T3SS_HrpE"/>
</dbReference>
<organism evidence="10 11">
    <name type="scientific">Burkholderia cenocepacia</name>
    <dbReference type="NCBI Taxonomy" id="95486"/>
    <lineage>
        <taxon>Bacteria</taxon>
        <taxon>Pseudomonadati</taxon>
        <taxon>Pseudomonadota</taxon>
        <taxon>Betaproteobacteria</taxon>
        <taxon>Burkholderiales</taxon>
        <taxon>Burkholderiaceae</taxon>
        <taxon>Burkholderia</taxon>
        <taxon>Burkholderia cepacia complex</taxon>
    </lineage>
</organism>
<dbReference type="Proteomes" id="UP000277191">
    <property type="component" value="Chromosome 2"/>
</dbReference>
<dbReference type="RefSeq" id="WP_054928518.1">
    <property type="nucleotide sequence ID" value="NZ_CP034546.1"/>
</dbReference>
<dbReference type="AlphaFoldDB" id="A0A427NS40"/>
<dbReference type="GO" id="GO:0005829">
    <property type="term" value="C:cytosol"/>
    <property type="evidence" value="ECO:0007669"/>
    <property type="project" value="TreeGrafter"/>
</dbReference>
<evidence type="ECO:0000256" key="2">
    <source>
        <dbReference type="ARBA" id="ARBA00006602"/>
    </source>
</evidence>
<keyword evidence="6" id="KW-0653">Protein transport</keyword>
<protein>
    <recommendedName>
        <fullName evidence="3">Flagellar assembly protein FliH</fullName>
    </recommendedName>
</protein>
<evidence type="ECO:0000256" key="7">
    <source>
        <dbReference type="ARBA" id="ARBA00023225"/>
    </source>
</evidence>
<comment type="function">
    <text evidence="1">Needed for flagellar regrowth and assembly.</text>
</comment>
<accession>A0A427NS40</accession>
<dbReference type="GO" id="GO:0044781">
    <property type="term" value="P:bacterial-type flagellum organization"/>
    <property type="evidence" value="ECO:0007669"/>
    <property type="project" value="UniProtKB-KW"/>
</dbReference>
<evidence type="ECO:0000313" key="12">
    <source>
        <dbReference type="Proteomes" id="UP000277191"/>
    </source>
</evidence>
<keyword evidence="10" id="KW-0969">Cilium</keyword>
<keyword evidence="5" id="KW-1005">Bacterial flagellum biogenesis</keyword>
<evidence type="ECO:0000256" key="6">
    <source>
        <dbReference type="ARBA" id="ARBA00022927"/>
    </source>
</evidence>
<dbReference type="Proteomes" id="UP000272140">
    <property type="component" value="Unassembled WGS sequence"/>
</dbReference>
<keyword evidence="10" id="KW-0282">Flagellum</keyword>
<evidence type="ECO:0000256" key="4">
    <source>
        <dbReference type="ARBA" id="ARBA00022448"/>
    </source>
</evidence>
<keyword evidence="10" id="KW-0966">Cell projection</keyword>
<evidence type="ECO:0000313" key="10">
    <source>
        <dbReference type="EMBL" id="RSC10291.1"/>
    </source>
</evidence>
<dbReference type="Pfam" id="PF02108">
    <property type="entry name" value="FliH"/>
    <property type="match status" value="1"/>
</dbReference>
<evidence type="ECO:0000256" key="3">
    <source>
        <dbReference type="ARBA" id="ARBA00016507"/>
    </source>
</evidence>
<name>A0A427NS40_9BURK</name>
<dbReference type="PANTHER" id="PTHR34982:SF1">
    <property type="entry name" value="FLAGELLAR ASSEMBLY PROTEIN FLIH"/>
    <property type="match status" value="1"/>
</dbReference>
<dbReference type="InterPro" id="IPR051472">
    <property type="entry name" value="T3SS_Stator/FliH"/>
</dbReference>
<evidence type="ECO:0000313" key="11">
    <source>
        <dbReference type="Proteomes" id="UP000272140"/>
    </source>
</evidence>
<reference evidence="9 12" key="3">
    <citation type="submission" date="2018-12" db="EMBL/GenBank/DDBJ databases">
        <title>Cadmium resistance mechanism in endophytic bacteria Burkholderia cenocepacia YG-3.</title>
        <authorList>
            <person name="Zhang X."/>
            <person name="Wang X."/>
            <person name="Zhu Y."/>
        </authorList>
    </citation>
    <scope>NUCLEOTIDE SEQUENCE [LARGE SCALE GENOMIC DNA]</scope>
    <source>
        <strain evidence="9 12">YG-3</strain>
    </source>
</reference>
<comment type="similarity">
    <text evidence="2">Belongs to the FliH family.</text>
</comment>
<dbReference type="EMBL" id="CP034546">
    <property type="protein sequence ID" value="AZQ53102.1"/>
    <property type="molecule type" value="Genomic_DNA"/>
</dbReference>
<dbReference type="PANTHER" id="PTHR34982">
    <property type="entry name" value="YOP PROTEINS TRANSLOCATION PROTEIN L"/>
    <property type="match status" value="1"/>
</dbReference>
<feature type="domain" description="Flagellar assembly protein FliH/Type III secretion system HrpE" evidence="8">
    <location>
        <begin position="84"/>
        <end position="201"/>
    </location>
</feature>
<evidence type="ECO:0000259" key="8">
    <source>
        <dbReference type="Pfam" id="PF02108"/>
    </source>
</evidence>
<keyword evidence="4" id="KW-0813">Transport</keyword>
<dbReference type="EMBL" id="RKIO01000003">
    <property type="protein sequence ID" value="RSC10291.1"/>
    <property type="molecule type" value="Genomic_DNA"/>
</dbReference>
<proteinExistence type="inferred from homology"/>
<sequence>MRTYRRYAFPSLARIRAASEQLGGFTAPDEVDLLSEQLHVPPAAELLEEARQAGYEEGFAAGERVGAEGARRDVRSGFDALVAPVDALVRGFQRVQEAYRAKVRSEVAELVGDVARQVARAELETRPERILAFVDEAVGTLTKPPESVSVRLNPADYARLAEAAPDRAQGWQLVPDDRLEPGECRVRADDIEMDAGCGQRLVACIERITSQLAHAHADDSDGVPA</sequence>
<evidence type="ECO:0000256" key="5">
    <source>
        <dbReference type="ARBA" id="ARBA00022795"/>
    </source>
</evidence>